<name>A0A371HWT4_MUCPR</name>
<feature type="non-terminal residue" evidence="2">
    <location>
        <position position="1"/>
    </location>
</feature>
<evidence type="ECO:0000313" key="2">
    <source>
        <dbReference type="EMBL" id="RDY07242.1"/>
    </source>
</evidence>
<organism evidence="2 3">
    <name type="scientific">Mucuna pruriens</name>
    <name type="common">Velvet bean</name>
    <name type="synonym">Dolichos pruriens</name>
    <dbReference type="NCBI Taxonomy" id="157652"/>
    <lineage>
        <taxon>Eukaryota</taxon>
        <taxon>Viridiplantae</taxon>
        <taxon>Streptophyta</taxon>
        <taxon>Embryophyta</taxon>
        <taxon>Tracheophyta</taxon>
        <taxon>Spermatophyta</taxon>
        <taxon>Magnoliopsida</taxon>
        <taxon>eudicotyledons</taxon>
        <taxon>Gunneridae</taxon>
        <taxon>Pentapetalae</taxon>
        <taxon>rosids</taxon>
        <taxon>fabids</taxon>
        <taxon>Fabales</taxon>
        <taxon>Fabaceae</taxon>
        <taxon>Papilionoideae</taxon>
        <taxon>50 kb inversion clade</taxon>
        <taxon>NPAAA clade</taxon>
        <taxon>indigoferoid/millettioid clade</taxon>
        <taxon>Phaseoleae</taxon>
        <taxon>Mucuna</taxon>
    </lineage>
</organism>
<evidence type="ECO:0000313" key="3">
    <source>
        <dbReference type="Proteomes" id="UP000257109"/>
    </source>
</evidence>
<evidence type="ECO:0000256" key="1">
    <source>
        <dbReference type="SAM" id="SignalP"/>
    </source>
</evidence>
<feature type="signal peptide" evidence="1">
    <location>
        <begin position="1"/>
        <end position="17"/>
    </location>
</feature>
<keyword evidence="3" id="KW-1185">Reference proteome</keyword>
<keyword evidence="1" id="KW-0732">Signal</keyword>
<feature type="chain" id="PRO_5016697340" evidence="1">
    <location>
        <begin position="18"/>
        <end position="361"/>
    </location>
</feature>
<sequence length="361" mass="40737">MCNFVYFLLKILALAFGRILESLDTYEFIWAPGPFGQHLDPLDSPWILSTIGPLDDSLGLWTALGSFRRPLGPLDDGSFRRLLGPLDEHPFGHSLWMHTSLNALLASGDLASVNHVGTPRKALKLRTLKRNKEEGNLQNVRQNGMDSSLLLTHDYERWNRKKSTSGGCHFIRPNLVSWTSKRQEMFYVQSIFIFPLQKISNLLLSIAAKPSPLSPLHPSPLQIVIHTTLDIFKPSPSSPIQPTIQTVLDDPTQIIIQTPLDDYIVHKLINSPDPIIILRKEWPILFLQQPKPKNLSTKAKLLTIYLHLQTNTSTPSYPFLAIYSPSEPTTPHLSETFFQGYIHLPEPPTSLYKQPPPSPNP</sequence>
<comment type="caution">
    <text evidence="2">The sequence shown here is derived from an EMBL/GenBank/DDBJ whole genome shotgun (WGS) entry which is preliminary data.</text>
</comment>
<dbReference type="Proteomes" id="UP000257109">
    <property type="component" value="Unassembled WGS sequence"/>
</dbReference>
<protein>
    <submittedName>
        <fullName evidence="2">Uncharacterized protein</fullName>
    </submittedName>
</protein>
<proteinExistence type="predicted"/>
<dbReference type="AlphaFoldDB" id="A0A371HWT4"/>
<reference evidence="2" key="1">
    <citation type="submission" date="2018-05" db="EMBL/GenBank/DDBJ databases">
        <title>Draft genome of Mucuna pruriens seed.</title>
        <authorList>
            <person name="Nnadi N.E."/>
            <person name="Vos R."/>
            <person name="Hasami M.H."/>
            <person name="Devisetty U.K."/>
            <person name="Aguiy J.C."/>
        </authorList>
    </citation>
    <scope>NUCLEOTIDE SEQUENCE [LARGE SCALE GENOMIC DNA]</scope>
    <source>
        <strain evidence="2">JCA_2017</strain>
    </source>
</reference>
<dbReference type="EMBL" id="QJKJ01001517">
    <property type="protein sequence ID" value="RDY07242.1"/>
    <property type="molecule type" value="Genomic_DNA"/>
</dbReference>
<gene>
    <name evidence="2" type="ORF">CR513_08675</name>
</gene>
<accession>A0A371HWT4</accession>